<gene>
    <name evidence="10" type="ORF">VSDG_01910</name>
</gene>
<comment type="function">
    <text evidence="1">Involved in the import of GDP-mannose from the cytoplasm into the Golgi lumen.</text>
</comment>
<proteinExistence type="inferred from homology"/>
<dbReference type="Proteomes" id="UP000284375">
    <property type="component" value="Unassembled WGS sequence"/>
</dbReference>
<evidence type="ECO:0000313" key="11">
    <source>
        <dbReference type="Proteomes" id="UP000284375"/>
    </source>
</evidence>
<feature type="transmembrane region" description="Helical" evidence="8">
    <location>
        <begin position="82"/>
        <end position="99"/>
    </location>
</feature>
<evidence type="ECO:0000256" key="3">
    <source>
        <dbReference type="ARBA" id="ARBA00010425"/>
    </source>
</evidence>
<name>A0A423WH81_CYTCH</name>
<feature type="transmembrane region" description="Helical" evidence="8">
    <location>
        <begin position="227"/>
        <end position="248"/>
    </location>
</feature>
<sequence length="296" mass="33021">MALPITEKPQRTRAAHPAFYIVNWIFFSNLTILFNKWLIDTAGFPYPVFLTFWHMVFSSFATQILARTTRLLDGQVIEQIQMLKAGAPVAVLVTGWVWGVARPSWVILLKVLIIVFGVVLASLGEIRFEWLGFAFQVGGIMFEAVRLIMIQVLLSGDGEKMDPLVSLYYYAPVCAAMNLVMVWHVEFVSFRLDDFARIGPTILVFNAVVAFLLNVSSVFLIGKTSGLVITLTGIFKSILLVVTSVLVWGTHIGELQLLGYLVALLGLLLYSVPWETMRACGTILWGAFVSLHQEVC</sequence>
<dbReference type="OrthoDB" id="6418713at2759"/>
<feature type="transmembrane region" description="Helical" evidence="8">
    <location>
        <begin position="105"/>
        <end position="123"/>
    </location>
</feature>
<keyword evidence="7 8" id="KW-0472">Membrane</keyword>
<evidence type="ECO:0000256" key="7">
    <source>
        <dbReference type="ARBA" id="ARBA00023136"/>
    </source>
</evidence>
<dbReference type="EMBL" id="LJZO01000004">
    <property type="protein sequence ID" value="ROW02726.1"/>
    <property type="molecule type" value="Genomic_DNA"/>
</dbReference>
<evidence type="ECO:0000256" key="2">
    <source>
        <dbReference type="ARBA" id="ARBA00004477"/>
    </source>
</evidence>
<protein>
    <recommendedName>
        <fullName evidence="9">Sugar phosphate transporter domain-containing protein</fullName>
    </recommendedName>
</protein>
<accession>A0A423WH81</accession>
<feature type="transmembrane region" description="Helical" evidence="8">
    <location>
        <begin position="44"/>
        <end position="61"/>
    </location>
</feature>
<keyword evidence="6 8" id="KW-1133">Transmembrane helix</keyword>
<keyword evidence="11" id="KW-1185">Reference proteome</keyword>
<feature type="transmembrane region" description="Helical" evidence="8">
    <location>
        <begin position="255"/>
        <end position="274"/>
    </location>
</feature>
<evidence type="ECO:0000256" key="4">
    <source>
        <dbReference type="ARBA" id="ARBA00011182"/>
    </source>
</evidence>
<comment type="subcellular location">
    <subcellularLocation>
        <location evidence="2">Endoplasmic reticulum membrane</location>
        <topology evidence="2">Multi-pass membrane protein</topology>
    </subcellularLocation>
</comment>
<feature type="transmembrane region" description="Helical" evidence="8">
    <location>
        <begin position="167"/>
        <end position="190"/>
    </location>
</feature>
<evidence type="ECO:0000256" key="5">
    <source>
        <dbReference type="ARBA" id="ARBA00022692"/>
    </source>
</evidence>
<dbReference type="PANTHER" id="PTHR11132">
    <property type="entry name" value="SOLUTE CARRIER FAMILY 35"/>
    <property type="match status" value="1"/>
</dbReference>
<feature type="transmembrane region" description="Helical" evidence="8">
    <location>
        <begin position="130"/>
        <end position="155"/>
    </location>
</feature>
<reference evidence="10 11" key="1">
    <citation type="submission" date="2015-09" db="EMBL/GenBank/DDBJ databases">
        <title>Host preference determinants of Valsa canker pathogens revealed by comparative genomics.</title>
        <authorList>
            <person name="Yin Z."/>
            <person name="Huang L."/>
        </authorList>
    </citation>
    <scope>NUCLEOTIDE SEQUENCE [LARGE SCALE GENOMIC DNA]</scope>
    <source>
        <strain evidence="10 11">YSFL</strain>
    </source>
</reference>
<evidence type="ECO:0000256" key="6">
    <source>
        <dbReference type="ARBA" id="ARBA00022989"/>
    </source>
</evidence>
<comment type="subunit">
    <text evidence="4">Homooligomer.</text>
</comment>
<organism evidence="10 11">
    <name type="scientific">Cytospora chrysosperma</name>
    <name type="common">Cytospora canker fungus</name>
    <name type="synonym">Sphaeria chrysosperma</name>
    <dbReference type="NCBI Taxonomy" id="252740"/>
    <lineage>
        <taxon>Eukaryota</taxon>
        <taxon>Fungi</taxon>
        <taxon>Dikarya</taxon>
        <taxon>Ascomycota</taxon>
        <taxon>Pezizomycotina</taxon>
        <taxon>Sordariomycetes</taxon>
        <taxon>Sordariomycetidae</taxon>
        <taxon>Diaporthales</taxon>
        <taxon>Cytosporaceae</taxon>
        <taxon>Cytospora</taxon>
    </lineage>
</organism>
<feature type="domain" description="Sugar phosphate transporter" evidence="9">
    <location>
        <begin position="81"/>
        <end position="271"/>
    </location>
</feature>
<evidence type="ECO:0000313" key="10">
    <source>
        <dbReference type="EMBL" id="ROW02726.1"/>
    </source>
</evidence>
<dbReference type="AlphaFoldDB" id="A0A423WH81"/>
<keyword evidence="5 8" id="KW-0812">Transmembrane</keyword>
<dbReference type="InterPro" id="IPR050186">
    <property type="entry name" value="TPT_transporter"/>
</dbReference>
<dbReference type="Pfam" id="PF03151">
    <property type="entry name" value="TPT"/>
    <property type="match status" value="1"/>
</dbReference>
<feature type="transmembrane region" description="Helical" evidence="8">
    <location>
        <begin position="18"/>
        <end position="38"/>
    </location>
</feature>
<comment type="similarity">
    <text evidence="3">Belongs to the TPT transporter family. SLC35D subfamily.</text>
</comment>
<dbReference type="GO" id="GO:0005789">
    <property type="term" value="C:endoplasmic reticulum membrane"/>
    <property type="evidence" value="ECO:0007669"/>
    <property type="project" value="UniProtKB-SubCell"/>
</dbReference>
<dbReference type="InterPro" id="IPR004853">
    <property type="entry name" value="Sugar_P_trans_dom"/>
</dbReference>
<comment type="caution">
    <text evidence="10">The sequence shown here is derived from an EMBL/GenBank/DDBJ whole genome shotgun (WGS) entry which is preliminary data.</text>
</comment>
<feature type="transmembrane region" description="Helical" evidence="8">
    <location>
        <begin position="202"/>
        <end position="221"/>
    </location>
</feature>
<evidence type="ECO:0000259" key="9">
    <source>
        <dbReference type="Pfam" id="PF03151"/>
    </source>
</evidence>
<evidence type="ECO:0000256" key="8">
    <source>
        <dbReference type="SAM" id="Phobius"/>
    </source>
</evidence>
<evidence type="ECO:0000256" key="1">
    <source>
        <dbReference type="ARBA" id="ARBA00003420"/>
    </source>
</evidence>